<dbReference type="AlphaFoldDB" id="A0A0J1B903"/>
<reference evidence="1" key="1">
    <citation type="submission" date="2015-05" db="EMBL/GenBank/DDBJ databases">
        <title>Permanent draft genome of Rhodopirellula islandicus K833.</title>
        <authorList>
            <person name="Kizina J."/>
            <person name="Richter M."/>
            <person name="Glockner F.O."/>
            <person name="Harder J."/>
        </authorList>
    </citation>
    <scope>NUCLEOTIDE SEQUENCE [LARGE SCALE GENOMIC DNA]</scope>
    <source>
        <strain evidence="1">K833</strain>
    </source>
</reference>
<proteinExistence type="predicted"/>
<dbReference type="Proteomes" id="UP000036367">
    <property type="component" value="Unassembled WGS sequence"/>
</dbReference>
<dbReference type="EMBL" id="LECT01000038">
    <property type="protein sequence ID" value="KLU03310.1"/>
    <property type="molecule type" value="Genomic_DNA"/>
</dbReference>
<organism evidence="1 2">
    <name type="scientific">Rhodopirellula islandica</name>
    <dbReference type="NCBI Taxonomy" id="595434"/>
    <lineage>
        <taxon>Bacteria</taxon>
        <taxon>Pseudomonadati</taxon>
        <taxon>Planctomycetota</taxon>
        <taxon>Planctomycetia</taxon>
        <taxon>Pirellulales</taxon>
        <taxon>Pirellulaceae</taxon>
        <taxon>Rhodopirellula</taxon>
    </lineage>
</organism>
<gene>
    <name evidence="1" type="ORF">RISK_004622</name>
</gene>
<keyword evidence="2" id="KW-1185">Reference proteome</keyword>
<sequence length="40" mass="4213">MSVGPRTGFLHAGRVQAAIEASSDHCTLFVDAQLTHSGPF</sequence>
<evidence type="ECO:0000313" key="2">
    <source>
        <dbReference type="Proteomes" id="UP000036367"/>
    </source>
</evidence>
<dbReference type="STRING" id="595434.RISK_004622"/>
<evidence type="ECO:0000313" key="1">
    <source>
        <dbReference type="EMBL" id="KLU03310.1"/>
    </source>
</evidence>
<accession>A0A0J1B903</accession>
<comment type="caution">
    <text evidence="1">The sequence shown here is derived from an EMBL/GenBank/DDBJ whole genome shotgun (WGS) entry which is preliminary data.</text>
</comment>
<protein>
    <submittedName>
        <fullName evidence="1">Uncharacterized protein</fullName>
    </submittedName>
</protein>
<dbReference type="PATRIC" id="fig|595434.4.peg.4392"/>
<name>A0A0J1B903_RHOIS</name>